<dbReference type="GO" id="GO:0004170">
    <property type="term" value="F:dUTP diphosphatase activity"/>
    <property type="evidence" value="ECO:0007669"/>
    <property type="project" value="UniProtKB-EC"/>
</dbReference>
<dbReference type="CDD" id="cd07557">
    <property type="entry name" value="trimeric_dUTPase"/>
    <property type="match status" value="1"/>
</dbReference>
<organism evidence="7 8">
    <name type="scientific">Candidatus Kerfeldbacteria bacterium CG08_land_8_20_14_0_20_40_16</name>
    <dbReference type="NCBI Taxonomy" id="2014244"/>
    <lineage>
        <taxon>Bacteria</taxon>
        <taxon>Candidatus Kerfeldiibacteriota</taxon>
    </lineage>
</organism>
<keyword evidence="4" id="KW-0546">Nucleotide metabolism</keyword>
<dbReference type="GO" id="GO:0006226">
    <property type="term" value="P:dUMP biosynthetic process"/>
    <property type="evidence" value="ECO:0007669"/>
    <property type="project" value="InterPro"/>
</dbReference>
<dbReference type="EC" id="3.6.1.23" evidence="2"/>
<proteinExistence type="inferred from homology"/>
<dbReference type="InterPro" id="IPR008181">
    <property type="entry name" value="dUTPase"/>
</dbReference>
<evidence type="ECO:0000256" key="3">
    <source>
        <dbReference type="ARBA" id="ARBA00022801"/>
    </source>
</evidence>
<evidence type="ECO:0000256" key="1">
    <source>
        <dbReference type="ARBA" id="ARBA00006581"/>
    </source>
</evidence>
<dbReference type="NCBIfam" id="NF001862">
    <property type="entry name" value="PRK00601.1"/>
    <property type="match status" value="1"/>
</dbReference>
<dbReference type="NCBIfam" id="TIGR00576">
    <property type="entry name" value="dut"/>
    <property type="match status" value="1"/>
</dbReference>
<evidence type="ECO:0000256" key="5">
    <source>
        <dbReference type="ARBA" id="ARBA00047686"/>
    </source>
</evidence>
<sequence length="140" mass="15066">MKIKIKRFHSEVKIPQYAHLGDAGLDLYSLEDKVLNPGERYLFKLGFALELPEGYVGLIWDKSGLAANSGVTNLGGVIDSNYRGEVGVILLNASSSAATIKKGDRIAQLLIQKIETVEIEEVTELSDSPRGTGGFGSTGK</sequence>
<dbReference type="Pfam" id="PF00692">
    <property type="entry name" value="dUTPase"/>
    <property type="match status" value="1"/>
</dbReference>
<accession>A0A2H0YYX7</accession>
<dbReference type="GO" id="GO:0046081">
    <property type="term" value="P:dUTP catabolic process"/>
    <property type="evidence" value="ECO:0007669"/>
    <property type="project" value="InterPro"/>
</dbReference>
<evidence type="ECO:0000256" key="4">
    <source>
        <dbReference type="ARBA" id="ARBA00023080"/>
    </source>
</evidence>
<dbReference type="InterPro" id="IPR036157">
    <property type="entry name" value="dUTPase-like_sf"/>
</dbReference>
<reference evidence="7 8" key="1">
    <citation type="submission" date="2017-09" db="EMBL/GenBank/DDBJ databases">
        <title>Depth-based differentiation of microbial function through sediment-hosted aquifers and enrichment of novel symbionts in the deep terrestrial subsurface.</title>
        <authorList>
            <person name="Probst A.J."/>
            <person name="Ladd B."/>
            <person name="Jarett J.K."/>
            <person name="Geller-Mcgrath D.E."/>
            <person name="Sieber C.M."/>
            <person name="Emerson J.B."/>
            <person name="Anantharaman K."/>
            <person name="Thomas B.C."/>
            <person name="Malmstrom R."/>
            <person name="Stieglmeier M."/>
            <person name="Klingl A."/>
            <person name="Woyke T."/>
            <person name="Ryan C.M."/>
            <person name="Banfield J.F."/>
        </authorList>
    </citation>
    <scope>NUCLEOTIDE SEQUENCE [LARGE SCALE GENOMIC DNA]</scope>
    <source>
        <strain evidence="7">CG08_land_8_20_14_0_20_40_16</strain>
    </source>
</reference>
<name>A0A2H0YYX7_9BACT</name>
<evidence type="ECO:0000313" key="7">
    <source>
        <dbReference type="EMBL" id="PIS42942.1"/>
    </source>
</evidence>
<dbReference type="PANTHER" id="PTHR11241:SF0">
    <property type="entry name" value="DEOXYURIDINE 5'-TRIPHOSPHATE NUCLEOTIDOHYDROLASE"/>
    <property type="match status" value="1"/>
</dbReference>
<gene>
    <name evidence="7" type="ORF">COT24_00910</name>
</gene>
<keyword evidence="3" id="KW-0378">Hydrolase</keyword>
<evidence type="ECO:0000256" key="2">
    <source>
        <dbReference type="ARBA" id="ARBA00012379"/>
    </source>
</evidence>
<dbReference type="InterPro" id="IPR033704">
    <property type="entry name" value="dUTPase_trimeric"/>
</dbReference>
<comment type="similarity">
    <text evidence="1">Belongs to the dUTPase family.</text>
</comment>
<dbReference type="EMBL" id="PEXU01000011">
    <property type="protein sequence ID" value="PIS42942.1"/>
    <property type="molecule type" value="Genomic_DNA"/>
</dbReference>
<evidence type="ECO:0000259" key="6">
    <source>
        <dbReference type="Pfam" id="PF00692"/>
    </source>
</evidence>
<dbReference type="Proteomes" id="UP000231542">
    <property type="component" value="Unassembled WGS sequence"/>
</dbReference>
<comment type="catalytic activity">
    <reaction evidence="5">
        <text>dUTP + H2O = dUMP + diphosphate + H(+)</text>
        <dbReference type="Rhea" id="RHEA:10248"/>
        <dbReference type="ChEBI" id="CHEBI:15377"/>
        <dbReference type="ChEBI" id="CHEBI:15378"/>
        <dbReference type="ChEBI" id="CHEBI:33019"/>
        <dbReference type="ChEBI" id="CHEBI:61555"/>
        <dbReference type="ChEBI" id="CHEBI:246422"/>
        <dbReference type="EC" id="3.6.1.23"/>
    </reaction>
</comment>
<dbReference type="InterPro" id="IPR029054">
    <property type="entry name" value="dUTPase-like"/>
</dbReference>
<dbReference type="PANTHER" id="PTHR11241">
    <property type="entry name" value="DEOXYURIDINE 5'-TRIPHOSPHATE NUCLEOTIDOHYDROLASE"/>
    <property type="match status" value="1"/>
</dbReference>
<dbReference type="SUPFAM" id="SSF51283">
    <property type="entry name" value="dUTPase-like"/>
    <property type="match status" value="1"/>
</dbReference>
<dbReference type="GO" id="GO:0000287">
    <property type="term" value="F:magnesium ion binding"/>
    <property type="evidence" value="ECO:0007669"/>
    <property type="project" value="InterPro"/>
</dbReference>
<comment type="caution">
    <text evidence="7">The sequence shown here is derived from an EMBL/GenBank/DDBJ whole genome shotgun (WGS) entry which is preliminary data.</text>
</comment>
<protein>
    <recommendedName>
        <fullName evidence="2">dUTP diphosphatase</fullName>
        <ecNumber evidence="2">3.6.1.23</ecNumber>
    </recommendedName>
</protein>
<dbReference type="Gene3D" id="2.70.40.10">
    <property type="match status" value="1"/>
</dbReference>
<dbReference type="AlphaFoldDB" id="A0A2H0YYX7"/>
<feature type="domain" description="dUTPase-like" evidence="6">
    <location>
        <begin position="11"/>
        <end position="139"/>
    </location>
</feature>
<evidence type="ECO:0000313" key="8">
    <source>
        <dbReference type="Proteomes" id="UP000231542"/>
    </source>
</evidence>